<dbReference type="Gene3D" id="1.20.1250.20">
    <property type="entry name" value="MFS general substrate transporter like domains"/>
    <property type="match status" value="1"/>
</dbReference>
<evidence type="ECO:0000313" key="7">
    <source>
        <dbReference type="EMBL" id="KAK3777153.1"/>
    </source>
</evidence>
<proteinExistence type="predicted"/>
<name>A0AAE0ZXK1_9GAST</name>
<evidence type="ECO:0000256" key="3">
    <source>
        <dbReference type="ARBA" id="ARBA00022989"/>
    </source>
</evidence>
<keyword evidence="4 5" id="KW-0472">Membrane</keyword>
<keyword evidence="2 5" id="KW-0812">Transmembrane</keyword>
<dbReference type="InterPro" id="IPR036259">
    <property type="entry name" value="MFS_trans_sf"/>
</dbReference>
<keyword evidence="8" id="KW-1185">Reference proteome</keyword>
<keyword evidence="3 5" id="KW-1133">Transmembrane helix</keyword>
<comment type="subcellular location">
    <subcellularLocation>
        <location evidence="1">Membrane</location>
        <topology evidence="1">Multi-pass membrane protein</topology>
    </subcellularLocation>
</comment>
<dbReference type="AlphaFoldDB" id="A0AAE0ZXK1"/>
<reference evidence="7" key="1">
    <citation type="journal article" date="2023" name="G3 (Bethesda)">
        <title>A reference genome for the long-term kleptoplast-retaining sea slug Elysia crispata morphotype clarki.</title>
        <authorList>
            <person name="Eastman K.E."/>
            <person name="Pendleton A.L."/>
            <person name="Shaikh M.A."/>
            <person name="Suttiyut T."/>
            <person name="Ogas R."/>
            <person name="Tomko P."/>
            <person name="Gavelis G."/>
            <person name="Widhalm J.R."/>
            <person name="Wisecaver J.H."/>
        </authorList>
    </citation>
    <scope>NUCLEOTIDE SEQUENCE</scope>
    <source>
        <strain evidence="7">ECLA1</strain>
    </source>
</reference>
<dbReference type="InterPro" id="IPR020846">
    <property type="entry name" value="MFS_dom"/>
</dbReference>
<protein>
    <recommendedName>
        <fullName evidence="6">Major facilitator superfamily (MFS) profile domain-containing protein</fullName>
    </recommendedName>
</protein>
<sequence length="504" mass="56208">MSPRLSSIEQIYDQIGGLSWFHLIMVILIEFIKSMLGWSMMIMSYAGYINDFLCIPPPGNSPTVAGLYSREEDTLNGTTVNVCKVNGTKCEQFRFLGSKQTAISEWHLVCDLRWMKAVIISVQMCGVLAGNTLGGLSGDYFGRKKTLYTSILLHTFLNIIAAYSVSWQMFAVTRFFIGLLIGIILMMAVTLLAELLPMRWRHLGPVIPSWPLGVMCFAGVAALLENWAYLHIVCAVLSGLFVLGFFYVPESPRWLATQGRLEESYSVLEKIARANKKPMPPSAMDVIQRIADDERTKYQGKKYTYKDLFTTRTTIKVTVIFSLEWIIMSIIFYGLNFGVSSFVGNLYINIFIMNAIQIPAALVNFGVIDRFGRRTTSISFMALATIASFICVGTHLAAAESMRGSVSSLLCLIAQLLVSGCWTTATVWVVESYPTVVRSLGFGFSSMSARVGAIIAPFIINLVSSYVGWTLQWSAGCTLQCLAWWTLQWLAGWALQCLAWWTLQ</sequence>
<feature type="transmembrane region" description="Helical" evidence="5">
    <location>
        <begin position="203"/>
        <end position="223"/>
    </location>
</feature>
<organism evidence="7 8">
    <name type="scientific">Elysia crispata</name>
    <name type="common">lettuce slug</name>
    <dbReference type="NCBI Taxonomy" id="231223"/>
    <lineage>
        <taxon>Eukaryota</taxon>
        <taxon>Metazoa</taxon>
        <taxon>Spiralia</taxon>
        <taxon>Lophotrochozoa</taxon>
        <taxon>Mollusca</taxon>
        <taxon>Gastropoda</taxon>
        <taxon>Heterobranchia</taxon>
        <taxon>Euthyneura</taxon>
        <taxon>Panpulmonata</taxon>
        <taxon>Sacoglossa</taxon>
        <taxon>Placobranchoidea</taxon>
        <taxon>Plakobranchidae</taxon>
        <taxon>Elysia</taxon>
    </lineage>
</organism>
<feature type="transmembrane region" description="Helical" evidence="5">
    <location>
        <begin position="380"/>
        <end position="399"/>
    </location>
</feature>
<feature type="transmembrane region" description="Helical" evidence="5">
    <location>
        <begin position="20"/>
        <end position="38"/>
    </location>
</feature>
<evidence type="ECO:0000256" key="5">
    <source>
        <dbReference type="SAM" id="Phobius"/>
    </source>
</evidence>
<feature type="transmembrane region" description="Helical" evidence="5">
    <location>
        <begin position="229"/>
        <end position="248"/>
    </location>
</feature>
<comment type="caution">
    <text evidence="7">The sequence shown here is derived from an EMBL/GenBank/DDBJ whole genome shotgun (WGS) entry which is preliminary data.</text>
</comment>
<gene>
    <name evidence="7" type="ORF">RRG08_044982</name>
</gene>
<dbReference type="GO" id="GO:0016020">
    <property type="term" value="C:membrane"/>
    <property type="evidence" value="ECO:0007669"/>
    <property type="project" value="UniProtKB-SubCell"/>
</dbReference>
<dbReference type="Proteomes" id="UP001283361">
    <property type="component" value="Unassembled WGS sequence"/>
</dbReference>
<dbReference type="SUPFAM" id="SSF103473">
    <property type="entry name" value="MFS general substrate transporter"/>
    <property type="match status" value="1"/>
</dbReference>
<feature type="transmembrane region" description="Helical" evidence="5">
    <location>
        <begin position="151"/>
        <end position="170"/>
    </location>
</feature>
<evidence type="ECO:0000259" key="6">
    <source>
        <dbReference type="PROSITE" id="PS50850"/>
    </source>
</evidence>
<dbReference type="PANTHER" id="PTHR24064">
    <property type="entry name" value="SOLUTE CARRIER FAMILY 22 MEMBER"/>
    <property type="match status" value="1"/>
</dbReference>
<dbReference type="GO" id="GO:0022857">
    <property type="term" value="F:transmembrane transporter activity"/>
    <property type="evidence" value="ECO:0007669"/>
    <property type="project" value="InterPro"/>
</dbReference>
<evidence type="ECO:0000313" key="8">
    <source>
        <dbReference type="Proteomes" id="UP001283361"/>
    </source>
</evidence>
<feature type="transmembrane region" description="Helical" evidence="5">
    <location>
        <begin position="451"/>
        <end position="471"/>
    </location>
</feature>
<dbReference type="InterPro" id="IPR005828">
    <property type="entry name" value="MFS_sugar_transport-like"/>
</dbReference>
<dbReference type="InterPro" id="IPR005829">
    <property type="entry name" value="Sugar_transporter_CS"/>
</dbReference>
<dbReference type="PROSITE" id="PS50850">
    <property type="entry name" value="MFS"/>
    <property type="match status" value="1"/>
</dbReference>
<feature type="transmembrane region" description="Helical" evidence="5">
    <location>
        <begin position="176"/>
        <end position="196"/>
    </location>
</feature>
<dbReference type="Pfam" id="PF00083">
    <property type="entry name" value="Sugar_tr"/>
    <property type="match status" value="1"/>
</dbReference>
<feature type="transmembrane region" description="Helical" evidence="5">
    <location>
        <begin position="483"/>
        <end position="503"/>
    </location>
</feature>
<evidence type="ECO:0000256" key="1">
    <source>
        <dbReference type="ARBA" id="ARBA00004141"/>
    </source>
</evidence>
<accession>A0AAE0ZXK1</accession>
<evidence type="ECO:0000256" key="4">
    <source>
        <dbReference type="ARBA" id="ARBA00023136"/>
    </source>
</evidence>
<evidence type="ECO:0000256" key="2">
    <source>
        <dbReference type="ARBA" id="ARBA00022692"/>
    </source>
</evidence>
<feature type="transmembrane region" description="Helical" evidence="5">
    <location>
        <begin position="315"/>
        <end position="335"/>
    </location>
</feature>
<feature type="transmembrane region" description="Helical" evidence="5">
    <location>
        <begin position="347"/>
        <end position="368"/>
    </location>
</feature>
<feature type="transmembrane region" description="Helical" evidence="5">
    <location>
        <begin position="405"/>
        <end position="430"/>
    </location>
</feature>
<feature type="domain" description="Major facilitator superfamily (MFS) profile" evidence="6">
    <location>
        <begin position="25"/>
        <end position="504"/>
    </location>
</feature>
<dbReference type="PROSITE" id="PS00217">
    <property type="entry name" value="SUGAR_TRANSPORT_2"/>
    <property type="match status" value="1"/>
</dbReference>
<dbReference type="EMBL" id="JAWDGP010003127">
    <property type="protein sequence ID" value="KAK3777153.1"/>
    <property type="molecule type" value="Genomic_DNA"/>
</dbReference>